<feature type="transmembrane region" description="Helical" evidence="7">
    <location>
        <begin position="287"/>
        <end position="308"/>
    </location>
</feature>
<keyword evidence="6 7" id="KW-0472">Membrane</keyword>
<dbReference type="GO" id="GO:0055085">
    <property type="term" value="P:transmembrane transport"/>
    <property type="evidence" value="ECO:0007669"/>
    <property type="project" value="InterPro"/>
</dbReference>
<keyword evidence="4 7" id="KW-0812">Transmembrane</keyword>
<evidence type="ECO:0000256" key="7">
    <source>
        <dbReference type="RuleBase" id="RU363032"/>
    </source>
</evidence>
<gene>
    <name evidence="9" type="ORF">B5M42_14865</name>
</gene>
<dbReference type="SUPFAM" id="SSF161098">
    <property type="entry name" value="MetI-like"/>
    <property type="match status" value="1"/>
</dbReference>
<evidence type="ECO:0000256" key="3">
    <source>
        <dbReference type="ARBA" id="ARBA00022475"/>
    </source>
</evidence>
<dbReference type="GO" id="GO:0005886">
    <property type="term" value="C:plasma membrane"/>
    <property type="evidence" value="ECO:0007669"/>
    <property type="project" value="UniProtKB-SubCell"/>
</dbReference>
<dbReference type="InterPro" id="IPR050809">
    <property type="entry name" value="UgpAE/MalFG_permease"/>
</dbReference>
<dbReference type="Proteomes" id="UP000298246">
    <property type="component" value="Unassembled WGS sequence"/>
</dbReference>
<dbReference type="Pfam" id="PF00528">
    <property type="entry name" value="BPD_transp_1"/>
    <property type="match status" value="1"/>
</dbReference>
<proteinExistence type="inferred from homology"/>
<dbReference type="PROSITE" id="PS50928">
    <property type="entry name" value="ABC_TM1"/>
    <property type="match status" value="1"/>
</dbReference>
<keyword evidence="10" id="KW-1185">Reference proteome</keyword>
<dbReference type="InterPro" id="IPR035906">
    <property type="entry name" value="MetI-like_sf"/>
</dbReference>
<keyword evidence="2 7" id="KW-0813">Transport</keyword>
<keyword evidence="3" id="KW-1003">Cell membrane</keyword>
<evidence type="ECO:0000259" key="8">
    <source>
        <dbReference type="PROSITE" id="PS50928"/>
    </source>
</evidence>
<feature type="domain" description="ABC transmembrane type-1" evidence="8">
    <location>
        <begin position="93"/>
        <end position="308"/>
    </location>
</feature>
<feature type="transmembrane region" description="Helical" evidence="7">
    <location>
        <begin position="32"/>
        <end position="51"/>
    </location>
</feature>
<feature type="transmembrane region" description="Helical" evidence="7">
    <location>
        <begin position="97"/>
        <end position="118"/>
    </location>
</feature>
<dbReference type="CDD" id="cd06261">
    <property type="entry name" value="TM_PBP2"/>
    <property type="match status" value="1"/>
</dbReference>
<evidence type="ECO:0000313" key="10">
    <source>
        <dbReference type="Proteomes" id="UP000298246"/>
    </source>
</evidence>
<evidence type="ECO:0000256" key="2">
    <source>
        <dbReference type="ARBA" id="ARBA00022448"/>
    </source>
</evidence>
<name>A0A4Y8PYG0_9BACL</name>
<dbReference type="InterPro" id="IPR000515">
    <property type="entry name" value="MetI-like"/>
</dbReference>
<evidence type="ECO:0000256" key="4">
    <source>
        <dbReference type="ARBA" id="ARBA00022692"/>
    </source>
</evidence>
<dbReference type="PANTHER" id="PTHR43227">
    <property type="entry name" value="BLL4140 PROTEIN"/>
    <property type="match status" value="1"/>
</dbReference>
<organism evidence="9 10">
    <name type="scientific">Paenibacillus athensensis</name>
    <dbReference type="NCBI Taxonomy" id="1967502"/>
    <lineage>
        <taxon>Bacteria</taxon>
        <taxon>Bacillati</taxon>
        <taxon>Bacillota</taxon>
        <taxon>Bacilli</taxon>
        <taxon>Bacillales</taxon>
        <taxon>Paenibacillaceae</taxon>
        <taxon>Paenibacillus</taxon>
    </lineage>
</organism>
<protein>
    <submittedName>
        <fullName evidence="9">Sugar ABC transporter permease</fullName>
    </submittedName>
</protein>
<comment type="similarity">
    <text evidence="7">Belongs to the binding-protein-dependent transport system permease family.</text>
</comment>
<feature type="transmembrane region" description="Helical" evidence="7">
    <location>
        <begin position="183"/>
        <end position="206"/>
    </location>
</feature>
<dbReference type="AlphaFoldDB" id="A0A4Y8PYG0"/>
<evidence type="ECO:0000256" key="1">
    <source>
        <dbReference type="ARBA" id="ARBA00004651"/>
    </source>
</evidence>
<dbReference type="Gene3D" id="1.10.3720.10">
    <property type="entry name" value="MetI-like"/>
    <property type="match status" value="1"/>
</dbReference>
<comment type="subcellular location">
    <subcellularLocation>
        <location evidence="1 7">Cell membrane</location>
        <topology evidence="1 7">Multi-pass membrane protein</topology>
    </subcellularLocation>
</comment>
<reference evidence="9 10" key="1">
    <citation type="submission" date="2017-03" db="EMBL/GenBank/DDBJ databases">
        <title>Isolation of Levoglucosan Utilizing Bacteria.</title>
        <authorList>
            <person name="Arya A.S."/>
        </authorList>
    </citation>
    <scope>NUCLEOTIDE SEQUENCE [LARGE SCALE GENOMIC DNA]</scope>
    <source>
        <strain evidence="9 10">MEC069</strain>
    </source>
</reference>
<evidence type="ECO:0000313" key="9">
    <source>
        <dbReference type="EMBL" id="TFE86369.1"/>
    </source>
</evidence>
<keyword evidence="5 7" id="KW-1133">Transmembrane helix</keyword>
<comment type="caution">
    <text evidence="9">The sequence shown here is derived from an EMBL/GenBank/DDBJ whole genome shotgun (WGS) entry which is preliminary data.</text>
</comment>
<evidence type="ECO:0000256" key="6">
    <source>
        <dbReference type="ARBA" id="ARBA00023136"/>
    </source>
</evidence>
<evidence type="ECO:0000256" key="5">
    <source>
        <dbReference type="ARBA" id="ARBA00022989"/>
    </source>
</evidence>
<sequence>MMKPTAAALKPSDAQAASSGRRRRLKAIAGNYQLYLFLLPTLVFFAIFAYWPMYGVTIAFKDFSVSKGILGSPWVGWKHFERFFDSFNFWDLMGNTLGLSLLGLLITFPLPIILALSLNQVTHLRFKKFVQTTVYAPFFISTVVLSGMVLVFLSPTGIVNQALVHLAGHSPILFMSKPEYFKAVYILSDVWQGTGFGAIIYMAALAGVNPEIHEAAIMDGATKWQRVLHVDLPSIMPTAVILLILAVGNVMNIGFEKAYLLQTPTNLPAAEIISTYVYKVGLKQSQYSFSAAVGLFNSVINLILLVTVNKAAKKLSNTSLF</sequence>
<feature type="transmembrane region" description="Helical" evidence="7">
    <location>
        <begin position="138"/>
        <end position="163"/>
    </location>
</feature>
<dbReference type="PANTHER" id="PTHR43227:SF11">
    <property type="entry name" value="BLL4140 PROTEIN"/>
    <property type="match status" value="1"/>
</dbReference>
<feature type="transmembrane region" description="Helical" evidence="7">
    <location>
        <begin position="227"/>
        <end position="251"/>
    </location>
</feature>
<accession>A0A4Y8PYG0</accession>
<dbReference type="EMBL" id="MYFO01000019">
    <property type="protein sequence ID" value="TFE86369.1"/>
    <property type="molecule type" value="Genomic_DNA"/>
</dbReference>